<evidence type="ECO:0008006" key="4">
    <source>
        <dbReference type="Google" id="ProtNLM"/>
    </source>
</evidence>
<evidence type="ECO:0000256" key="1">
    <source>
        <dbReference type="SAM" id="MobiDB-lite"/>
    </source>
</evidence>
<dbReference type="AlphaFoldDB" id="A0A9P0M7E2"/>
<gene>
    <name evidence="2" type="ORF">ACAOBT_LOCUS29880</name>
</gene>
<keyword evidence="3" id="KW-1185">Reference proteome</keyword>
<dbReference type="PANTHER" id="PTHR21505">
    <property type="entry name" value="MADF DOMAIN-CONTAINING PROTEIN-RELATED"/>
    <property type="match status" value="1"/>
</dbReference>
<evidence type="ECO:0000313" key="2">
    <source>
        <dbReference type="EMBL" id="CAH2007856.1"/>
    </source>
</evidence>
<proteinExistence type="predicted"/>
<name>A0A9P0M7E2_ACAOB</name>
<organism evidence="2 3">
    <name type="scientific">Acanthoscelides obtectus</name>
    <name type="common">Bean weevil</name>
    <name type="synonym">Bruchus obtectus</name>
    <dbReference type="NCBI Taxonomy" id="200917"/>
    <lineage>
        <taxon>Eukaryota</taxon>
        <taxon>Metazoa</taxon>
        <taxon>Ecdysozoa</taxon>
        <taxon>Arthropoda</taxon>
        <taxon>Hexapoda</taxon>
        <taxon>Insecta</taxon>
        <taxon>Pterygota</taxon>
        <taxon>Neoptera</taxon>
        <taxon>Endopterygota</taxon>
        <taxon>Coleoptera</taxon>
        <taxon>Polyphaga</taxon>
        <taxon>Cucujiformia</taxon>
        <taxon>Chrysomeloidea</taxon>
        <taxon>Chrysomelidae</taxon>
        <taxon>Bruchinae</taxon>
        <taxon>Bruchini</taxon>
        <taxon>Acanthoscelides</taxon>
    </lineage>
</organism>
<dbReference type="OrthoDB" id="8190343at2759"/>
<comment type="caution">
    <text evidence="2">The sequence shown here is derived from an EMBL/GenBank/DDBJ whole genome shotgun (WGS) entry which is preliminary data.</text>
</comment>
<dbReference type="PANTHER" id="PTHR21505:SF12">
    <property type="entry name" value="MADF DOMAIN-CONTAINING PROTEIN-RELATED"/>
    <property type="match status" value="1"/>
</dbReference>
<reference evidence="2" key="1">
    <citation type="submission" date="2022-03" db="EMBL/GenBank/DDBJ databases">
        <authorList>
            <person name="Sayadi A."/>
        </authorList>
    </citation>
    <scope>NUCLEOTIDE SEQUENCE</scope>
</reference>
<evidence type="ECO:0000313" key="3">
    <source>
        <dbReference type="Proteomes" id="UP001152888"/>
    </source>
</evidence>
<dbReference type="EMBL" id="CAKOFQ010007770">
    <property type="protein sequence ID" value="CAH2007856.1"/>
    <property type="molecule type" value="Genomic_DNA"/>
</dbReference>
<sequence length="255" mass="28894">MWEQLEDKGLLKGMDEKQLKNKIKNLKDVFRQELAKIQRSKKSGCGTEDIYTPKLTWFEAAHFFAEVLSTRHSNSNLTLPSTQNISEEISNSQIEQRDDEEPDTQPKEQNIKPSEGMGPPKSKKRARKQADPEIGDAISQLNKIAENVSEGKPYDEFGKYVAAELRQRNSEFYYTCEAVCLGNYNQLNNYYREPLHVQTFSPLSSPSDPSPASSATYEANVQNDKDSVYGNDVIHQALLNTFSGAEFEIVEEVSQ</sequence>
<dbReference type="Proteomes" id="UP001152888">
    <property type="component" value="Unassembled WGS sequence"/>
</dbReference>
<feature type="region of interest" description="Disordered" evidence="1">
    <location>
        <begin position="90"/>
        <end position="135"/>
    </location>
</feature>
<protein>
    <recommendedName>
        <fullName evidence="4">MADF domain-containing protein</fullName>
    </recommendedName>
</protein>
<accession>A0A9P0M7E2</accession>